<dbReference type="Pfam" id="PF00487">
    <property type="entry name" value="FA_desaturase"/>
    <property type="match status" value="1"/>
</dbReference>
<name>A0A1Y3CHY7_9GAMM</name>
<dbReference type="Proteomes" id="UP000242765">
    <property type="component" value="Unassembled WGS sequence"/>
</dbReference>
<feature type="domain" description="Fatty acid desaturase" evidence="2">
    <location>
        <begin position="46"/>
        <end position="254"/>
    </location>
</feature>
<evidence type="ECO:0000259" key="2">
    <source>
        <dbReference type="Pfam" id="PF00487"/>
    </source>
</evidence>
<reference evidence="3 4" key="1">
    <citation type="submission" date="2017-04" db="EMBL/GenBank/DDBJ databases">
        <title>High diversity of culturable Acinetobacter species in natural soil and water ecosystems.</title>
        <authorList>
            <person name="Nemec A."/>
            <person name="Radolfova-Krizova L."/>
        </authorList>
    </citation>
    <scope>NUCLEOTIDE SEQUENCE [LARGE SCALE GENOMIC DNA]</scope>
    <source>
        <strain evidence="3 4">ANC 4999</strain>
    </source>
</reference>
<dbReference type="EMBL" id="NEGB01000003">
    <property type="protein sequence ID" value="OTG65988.1"/>
    <property type="molecule type" value="Genomic_DNA"/>
</dbReference>
<keyword evidence="4" id="KW-1185">Reference proteome</keyword>
<sequence length="262" mass="31086">MNQHSHLLQNVEWKDLVKLNLFDVVNELLLSLPWLILSFICAFQQWYPIALFCSFMFFLTGLRQVHNAFHFALGIGRQQTHWVMFLLSILMLGSMHAVQINHLRHHQHCMQDEDIEAKSAKMKWWQAFLFGPFFPLMLHKKAFEVGTMIQRKWMSAELLTNVIGLILVFTIFDITLLKYHVVAMLIGQCMTAFFAVWTVHHDTEDHIYMARTVRNEFKRVVTYNMFYHVEHHLFPAVPTRNLHILAKRLDDYDPTVEIRNVF</sequence>
<feature type="transmembrane region" description="Helical" evidence="1">
    <location>
        <begin position="21"/>
        <end position="40"/>
    </location>
</feature>
<evidence type="ECO:0000313" key="3">
    <source>
        <dbReference type="EMBL" id="OTG65988.1"/>
    </source>
</evidence>
<gene>
    <name evidence="3" type="ORF">B9T28_07260</name>
</gene>
<feature type="transmembrane region" description="Helical" evidence="1">
    <location>
        <begin position="82"/>
        <end position="102"/>
    </location>
</feature>
<dbReference type="RefSeq" id="WP_086203329.1">
    <property type="nucleotide sequence ID" value="NZ_NEGB01000003.1"/>
</dbReference>
<feature type="transmembrane region" description="Helical" evidence="1">
    <location>
        <begin position="181"/>
        <end position="199"/>
    </location>
</feature>
<dbReference type="OrthoDB" id="9800167at2"/>
<feature type="transmembrane region" description="Helical" evidence="1">
    <location>
        <begin position="158"/>
        <end position="175"/>
    </location>
</feature>
<accession>A0A1Y3CHY7</accession>
<dbReference type="GO" id="GO:0006629">
    <property type="term" value="P:lipid metabolic process"/>
    <property type="evidence" value="ECO:0007669"/>
    <property type="project" value="InterPro"/>
</dbReference>
<evidence type="ECO:0000313" key="4">
    <source>
        <dbReference type="Proteomes" id="UP000242765"/>
    </source>
</evidence>
<dbReference type="AlphaFoldDB" id="A0A1Y3CHY7"/>
<evidence type="ECO:0000256" key="1">
    <source>
        <dbReference type="SAM" id="Phobius"/>
    </source>
</evidence>
<keyword evidence="1" id="KW-0472">Membrane</keyword>
<keyword evidence="1" id="KW-1133">Transmembrane helix</keyword>
<comment type="caution">
    <text evidence="3">The sequence shown here is derived from an EMBL/GenBank/DDBJ whole genome shotgun (WGS) entry which is preliminary data.</text>
</comment>
<organism evidence="3 4">
    <name type="scientific">Acinetobacter silvestris</name>
    <dbReference type="NCBI Taxonomy" id="1977882"/>
    <lineage>
        <taxon>Bacteria</taxon>
        <taxon>Pseudomonadati</taxon>
        <taxon>Pseudomonadota</taxon>
        <taxon>Gammaproteobacteria</taxon>
        <taxon>Moraxellales</taxon>
        <taxon>Moraxellaceae</taxon>
        <taxon>Acinetobacter</taxon>
    </lineage>
</organism>
<proteinExistence type="predicted"/>
<dbReference type="STRING" id="1977882.B9T28_07260"/>
<feature type="transmembrane region" description="Helical" evidence="1">
    <location>
        <begin position="46"/>
        <end position="62"/>
    </location>
</feature>
<keyword evidence="1" id="KW-0812">Transmembrane</keyword>
<dbReference type="InterPro" id="IPR005804">
    <property type="entry name" value="FA_desaturase_dom"/>
</dbReference>
<protein>
    <submittedName>
        <fullName evidence="3">Fatty acid desaturase</fullName>
    </submittedName>
</protein>